<dbReference type="Pfam" id="PF20994">
    <property type="entry name" value="CENPU"/>
    <property type="match status" value="1"/>
</dbReference>
<dbReference type="InterPro" id="IPR048743">
    <property type="entry name" value="AME1"/>
</dbReference>
<feature type="domain" description="Inner kinetochore subunit AME1" evidence="3">
    <location>
        <begin position="111"/>
        <end position="311"/>
    </location>
</feature>
<name>A0AAV5RST1_MAUHU</name>
<evidence type="ECO:0000256" key="2">
    <source>
        <dbReference type="SAM" id="MobiDB-lite"/>
    </source>
</evidence>
<gene>
    <name evidence="4" type="ORF">DAKH74_012550</name>
</gene>
<comment type="caution">
    <text evidence="4">The sequence shown here is derived from an EMBL/GenBank/DDBJ whole genome shotgun (WGS) entry which is preliminary data.</text>
</comment>
<reference evidence="4 5" key="1">
    <citation type="journal article" date="2023" name="Elife">
        <title>Identification of key yeast species and microbe-microbe interactions impacting larval growth of Drosophila in the wild.</title>
        <authorList>
            <person name="Mure A."/>
            <person name="Sugiura Y."/>
            <person name="Maeda R."/>
            <person name="Honda K."/>
            <person name="Sakurai N."/>
            <person name="Takahashi Y."/>
            <person name="Watada M."/>
            <person name="Katoh T."/>
            <person name="Gotoh A."/>
            <person name="Gotoh Y."/>
            <person name="Taniguchi I."/>
            <person name="Nakamura K."/>
            <person name="Hayashi T."/>
            <person name="Katayama T."/>
            <person name="Uemura T."/>
            <person name="Hattori Y."/>
        </authorList>
    </citation>
    <scope>NUCLEOTIDE SEQUENCE [LARGE SCALE GENOMIC DNA]</scope>
    <source>
        <strain evidence="4 5">KH-74</strain>
    </source>
</reference>
<keyword evidence="1" id="KW-0175">Coiled coil</keyword>
<keyword evidence="5" id="KW-1185">Reference proteome</keyword>
<dbReference type="AlphaFoldDB" id="A0AAV5RST1"/>
<dbReference type="Proteomes" id="UP001377567">
    <property type="component" value="Unassembled WGS sequence"/>
</dbReference>
<proteinExistence type="predicted"/>
<evidence type="ECO:0000259" key="3">
    <source>
        <dbReference type="Pfam" id="PF20994"/>
    </source>
</evidence>
<organism evidence="4 5">
    <name type="scientific">Maudiozyma humilis</name>
    <name type="common">Sour dough yeast</name>
    <name type="synonym">Kazachstania humilis</name>
    <dbReference type="NCBI Taxonomy" id="51915"/>
    <lineage>
        <taxon>Eukaryota</taxon>
        <taxon>Fungi</taxon>
        <taxon>Dikarya</taxon>
        <taxon>Ascomycota</taxon>
        <taxon>Saccharomycotina</taxon>
        <taxon>Saccharomycetes</taxon>
        <taxon>Saccharomycetales</taxon>
        <taxon>Saccharomycetaceae</taxon>
        <taxon>Maudiozyma</taxon>
    </lineage>
</organism>
<feature type="compositionally biased region" description="Low complexity" evidence="2">
    <location>
        <begin position="226"/>
        <end position="236"/>
    </location>
</feature>
<evidence type="ECO:0000313" key="5">
    <source>
        <dbReference type="Proteomes" id="UP001377567"/>
    </source>
</evidence>
<dbReference type="EMBL" id="BTGD01000003">
    <property type="protein sequence ID" value="GMM54639.1"/>
    <property type="molecule type" value="Genomic_DNA"/>
</dbReference>
<feature type="region of interest" description="Disordered" evidence="2">
    <location>
        <begin position="264"/>
        <end position="284"/>
    </location>
</feature>
<protein>
    <submittedName>
        <fullName evidence="4">Ame1 protein</fullName>
    </submittedName>
</protein>
<sequence length="314" mass="34653">MDRHTRMLYRQRGSNLRQTVDEDDVLVIRTPARPAFSPVPTPPVPAHYSPQFDAPPDDGFMDNQDQVQDTGYSHEYEHNLPATGPLEYNDAPRQFPNTNARPPQDYTALSDTQLVTPPTTTRALTALRALSKHIFRDTLAQKARRDASASLGAGGSVPRRLSYRLDAALFEQLQTALDRDLCDIADIHAANNALLLQQVRRAQRRRVLLQRQLVETRAEIAREAAEAAAADTANTTHTGSHGEDTLDSRLQLNRALHALQRRLTSGDDQRAAGPPADNPAEAPSLDSTLRLLDPQHGAVARIAAINARLREQLG</sequence>
<evidence type="ECO:0000313" key="4">
    <source>
        <dbReference type="EMBL" id="GMM54639.1"/>
    </source>
</evidence>
<accession>A0AAV5RST1</accession>
<feature type="coiled-coil region" evidence="1">
    <location>
        <begin position="192"/>
        <end position="219"/>
    </location>
</feature>
<feature type="region of interest" description="Disordered" evidence="2">
    <location>
        <begin position="225"/>
        <end position="245"/>
    </location>
</feature>
<evidence type="ECO:0000256" key="1">
    <source>
        <dbReference type="SAM" id="Coils"/>
    </source>
</evidence>